<keyword evidence="6 10" id="KW-1133">Transmembrane helix</keyword>
<evidence type="ECO:0000256" key="4">
    <source>
        <dbReference type="ARBA" id="ARBA00022692"/>
    </source>
</evidence>
<keyword evidence="7 10" id="KW-0472">Membrane</keyword>
<gene>
    <name evidence="11" type="ORF">LSINAPIS_LOCUS7839</name>
</gene>
<protein>
    <recommendedName>
        <fullName evidence="13">Odorant receptor</fullName>
    </recommendedName>
</protein>
<dbReference type="AlphaFoldDB" id="A0A5E4QFP4"/>
<evidence type="ECO:0008006" key="13">
    <source>
        <dbReference type="Google" id="ProtNLM"/>
    </source>
</evidence>
<evidence type="ECO:0000256" key="6">
    <source>
        <dbReference type="ARBA" id="ARBA00022989"/>
    </source>
</evidence>
<keyword evidence="2" id="KW-1003">Cell membrane</keyword>
<proteinExistence type="predicted"/>
<keyword evidence="9" id="KW-0807">Transducer</keyword>
<evidence type="ECO:0000313" key="11">
    <source>
        <dbReference type="EMBL" id="VVC96307.1"/>
    </source>
</evidence>
<reference evidence="11 12" key="1">
    <citation type="submission" date="2017-07" db="EMBL/GenBank/DDBJ databases">
        <authorList>
            <person name="Talla V."/>
            <person name="Backstrom N."/>
        </authorList>
    </citation>
    <scope>NUCLEOTIDE SEQUENCE [LARGE SCALE GENOMIC DNA]</scope>
</reference>
<dbReference type="GO" id="GO:0004984">
    <property type="term" value="F:olfactory receptor activity"/>
    <property type="evidence" value="ECO:0007669"/>
    <property type="project" value="InterPro"/>
</dbReference>
<sequence length="168" mass="19120">MVPMRIPYDYKTEVLYPATYVGVIIVFSYISYFVMVNDLIIQAHIMHLLCQFAVLNDSCLREILSAPMLAQLAVSTTLICSIGYQVAMLVGNNVTKWLMSFLFLGYNMFVLFIMCRWCEELTIQSEKIGEAIYFSGWERGIATVPGVRIRILLIMARAQKPLTSLSIL</sequence>
<evidence type="ECO:0000256" key="5">
    <source>
        <dbReference type="ARBA" id="ARBA00022725"/>
    </source>
</evidence>
<organism evidence="11 12">
    <name type="scientific">Leptidea sinapis</name>
    <dbReference type="NCBI Taxonomy" id="189913"/>
    <lineage>
        <taxon>Eukaryota</taxon>
        <taxon>Metazoa</taxon>
        <taxon>Ecdysozoa</taxon>
        <taxon>Arthropoda</taxon>
        <taxon>Hexapoda</taxon>
        <taxon>Insecta</taxon>
        <taxon>Pterygota</taxon>
        <taxon>Neoptera</taxon>
        <taxon>Endopterygota</taxon>
        <taxon>Lepidoptera</taxon>
        <taxon>Glossata</taxon>
        <taxon>Ditrysia</taxon>
        <taxon>Papilionoidea</taxon>
        <taxon>Pieridae</taxon>
        <taxon>Dismorphiinae</taxon>
        <taxon>Leptidea</taxon>
    </lineage>
</organism>
<feature type="transmembrane region" description="Helical" evidence="10">
    <location>
        <begin position="97"/>
        <end position="118"/>
    </location>
</feature>
<feature type="transmembrane region" description="Helical" evidence="10">
    <location>
        <begin position="68"/>
        <end position="91"/>
    </location>
</feature>
<evidence type="ECO:0000313" key="12">
    <source>
        <dbReference type="Proteomes" id="UP000324832"/>
    </source>
</evidence>
<comment type="subcellular location">
    <subcellularLocation>
        <location evidence="1">Cell membrane</location>
        <topology evidence="1">Multi-pass membrane protein</topology>
    </subcellularLocation>
</comment>
<dbReference type="GO" id="GO:0005549">
    <property type="term" value="F:odorant binding"/>
    <property type="evidence" value="ECO:0007669"/>
    <property type="project" value="InterPro"/>
</dbReference>
<evidence type="ECO:0000256" key="9">
    <source>
        <dbReference type="ARBA" id="ARBA00023224"/>
    </source>
</evidence>
<evidence type="ECO:0000256" key="2">
    <source>
        <dbReference type="ARBA" id="ARBA00022475"/>
    </source>
</evidence>
<feature type="transmembrane region" description="Helical" evidence="10">
    <location>
        <begin position="14"/>
        <end position="33"/>
    </location>
</feature>
<dbReference type="PANTHER" id="PTHR21137:SF35">
    <property type="entry name" value="ODORANT RECEPTOR 19A-RELATED"/>
    <property type="match status" value="1"/>
</dbReference>
<name>A0A5E4QFP4_9NEOP</name>
<evidence type="ECO:0000256" key="1">
    <source>
        <dbReference type="ARBA" id="ARBA00004651"/>
    </source>
</evidence>
<evidence type="ECO:0000256" key="3">
    <source>
        <dbReference type="ARBA" id="ARBA00022606"/>
    </source>
</evidence>
<dbReference type="GO" id="GO:0005886">
    <property type="term" value="C:plasma membrane"/>
    <property type="evidence" value="ECO:0007669"/>
    <property type="project" value="UniProtKB-SubCell"/>
</dbReference>
<dbReference type="GO" id="GO:0007165">
    <property type="term" value="P:signal transduction"/>
    <property type="evidence" value="ECO:0007669"/>
    <property type="project" value="UniProtKB-KW"/>
</dbReference>
<keyword evidence="3" id="KW-0716">Sensory transduction</keyword>
<keyword evidence="4 10" id="KW-0812">Transmembrane</keyword>
<keyword evidence="5" id="KW-0552">Olfaction</keyword>
<evidence type="ECO:0000256" key="7">
    <source>
        <dbReference type="ARBA" id="ARBA00023136"/>
    </source>
</evidence>
<dbReference type="EMBL" id="FZQP02002669">
    <property type="protein sequence ID" value="VVC96307.1"/>
    <property type="molecule type" value="Genomic_DNA"/>
</dbReference>
<dbReference type="PANTHER" id="PTHR21137">
    <property type="entry name" value="ODORANT RECEPTOR"/>
    <property type="match status" value="1"/>
</dbReference>
<keyword evidence="8" id="KW-0675">Receptor</keyword>
<evidence type="ECO:0000256" key="8">
    <source>
        <dbReference type="ARBA" id="ARBA00023170"/>
    </source>
</evidence>
<accession>A0A5E4QFP4</accession>
<keyword evidence="12" id="KW-1185">Reference proteome</keyword>
<dbReference type="InterPro" id="IPR004117">
    <property type="entry name" value="7tm6_olfct_rcpt"/>
</dbReference>
<dbReference type="Proteomes" id="UP000324832">
    <property type="component" value="Unassembled WGS sequence"/>
</dbReference>
<dbReference type="Pfam" id="PF02949">
    <property type="entry name" value="7tm_6"/>
    <property type="match status" value="1"/>
</dbReference>
<evidence type="ECO:0000256" key="10">
    <source>
        <dbReference type="SAM" id="Phobius"/>
    </source>
</evidence>